<reference evidence="2" key="1">
    <citation type="submission" date="2023-05" db="EMBL/GenBank/DDBJ databases">
        <title>Nepenthes gracilis genome sequencing.</title>
        <authorList>
            <person name="Fukushima K."/>
        </authorList>
    </citation>
    <scope>NUCLEOTIDE SEQUENCE</scope>
    <source>
        <strain evidence="2">SING2019-196</strain>
    </source>
</reference>
<feature type="compositionally biased region" description="Polar residues" evidence="1">
    <location>
        <begin position="169"/>
        <end position="189"/>
    </location>
</feature>
<dbReference type="AlphaFoldDB" id="A0AAD3XT15"/>
<dbReference type="EMBL" id="BSYO01000015">
    <property type="protein sequence ID" value="GMH15539.1"/>
    <property type="molecule type" value="Genomic_DNA"/>
</dbReference>
<feature type="region of interest" description="Disordered" evidence="1">
    <location>
        <begin position="252"/>
        <end position="284"/>
    </location>
</feature>
<feature type="region of interest" description="Disordered" evidence="1">
    <location>
        <begin position="162"/>
        <end position="197"/>
    </location>
</feature>
<evidence type="ECO:0000256" key="1">
    <source>
        <dbReference type="SAM" id="MobiDB-lite"/>
    </source>
</evidence>
<organism evidence="2 3">
    <name type="scientific">Nepenthes gracilis</name>
    <name type="common">Slender pitcher plant</name>
    <dbReference type="NCBI Taxonomy" id="150966"/>
    <lineage>
        <taxon>Eukaryota</taxon>
        <taxon>Viridiplantae</taxon>
        <taxon>Streptophyta</taxon>
        <taxon>Embryophyta</taxon>
        <taxon>Tracheophyta</taxon>
        <taxon>Spermatophyta</taxon>
        <taxon>Magnoliopsida</taxon>
        <taxon>eudicotyledons</taxon>
        <taxon>Gunneridae</taxon>
        <taxon>Pentapetalae</taxon>
        <taxon>Caryophyllales</taxon>
        <taxon>Nepenthaceae</taxon>
        <taxon>Nepenthes</taxon>
    </lineage>
</organism>
<keyword evidence="3" id="KW-1185">Reference proteome</keyword>
<gene>
    <name evidence="2" type="ORF">Nepgr_017380</name>
</gene>
<protein>
    <submittedName>
        <fullName evidence="2">Uncharacterized protein</fullName>
    </submittedName>
</protein>
<dbReference type="Proteomes" id="UP001279734">
    <property type="component" value="Unassembled WGS sequence"/>
</dbReference>
<evidence type="ECO:0000313" key="3">
    <source>
        <dbReference type="Proteomes" id="UP001279734"/>
    </source>
</evidence>
<accession>A0AAD3XT15</accession>
<feature type="compositionally biased region" description="Polar residues" evidence="1">
    <location>
        <begin position="275"/>
        <end position="284"/>
    </location>
</feature>
<name>A0AAD3XT15_NEPGR</name>
<feature type="compositionally biased region" description="Basic and acidic residues" evidence="1">
    <location>
        <begin position="260"/>
        <end position="270"/>
    </location>
</feature>
<sequence>MQSQQCCSVLEAVGLKSKHHFSSMALEDNEAGHGAASSFPLASVLPEIDIILRPDSAPLLGPSTGSDGAAADIKGEAPALWDPALVGMDCGRADQSVTVANDSAVLKDAEDDRLGSSPFCLIGYGLLFNGIVWWIVQPDVVSDELQPDCSALVVAAGQGRKTLAGRPTQGASASSRYNQHSSQTSNGNSAIWPAHSRPRLEDNRAELQAVSSPRDYYNSRPIASHLPGFQTTKHPKYNSQCNPIYRSHNIMPQTSSTHINSDRENPHLNFREPGSVSSVLHNQN</sequence>
<feature type="compositionally biased region" description="Polar residues" evidence="1">
    <location>
        <begin position="229"/>
        <end position="238"/>
    </location>
</feature>
<feature type="region of interest" description="Disordered" evidence="1">
    <location>
        <begin position="212"/>
        <end position="238"/>
    </location>
</feature>
<comment type="caution">
    <text evidence="2">The sequence shown here is derived from an EMBL/GenBank/DDBJ whole genome shotgun (WGS) entry which is preliminary data.</text>
</comment>
<proteinExistence type="predicted"/>
<evidence type="ECO:0000313" key="2">
    <source>
        <dbReference type="EMBL" id="GMH15539.1"/>
    </source>
</evidence>